<feature type="repeat" description="TPR" evidence="12">
    <location>
        <begin position="191"/>
        <end position="224"/>
    </location>
</feature>
<feature type="region of interest" description="Disordered" evidence="13">
    <location>
        <begin position="1511"/>
        <end position="1665"/>
    </location>
</feature>
<keyword evidence="5" id="KW-0328">Glycosyltransferase</keyword>
<feature type="repeat" description="TPR" evidence="12">
    <location>
        <begin position="123"/>
        <end position="156"/>
    </location>
</feature>
<dbReference type="InterPro" id="IPR013083">
    <property type="entry name" value="Znf_RING/FYVE/PHD"/>
</dbReference>
<protein>
    <recommendedName>
        <fullName evidence="18">Protein O-GlcNAc transferase</fullName>
    </recommendedName>
</protein>
<dbReference type="SUPFAM" id="SSF57850">
    <property type="entry name" value="RING/U-box"/>
    <property type="match status" value="1"/>
</dbReference>
<feature type="repeat" description="TPR" evidence="12">
    <location>
        <begin position="414"/>
        <end position="447"/>
    </location>
</feature>
<feature type="compositionally biased region" description="Basic and acidic residues" evidence="13">
    <location>
        <begin position="1544"/>
        <end position="1591"/>
    </location>
</feature>
<dbReference type="InterPro" id="IPR019734">
    <property type="entry name" value="TPR_rpt"/>
</dbReference>
<dbReference type="Gene3D" id="1.25.10.10">
    <property type="entry name" value="Leucine-rich Repeat Variant"/>
    <property type="match status" value="1"/>
</dbReference>
<evidence type="ECO:0000256" key="9">
    <source>
        <dbReference type="ARBA" id="ARBA00022771"/>
    </source>
</evidence>
<dbReference type="PANTHER" id="PTHR44366:SF1">
    <property type="entry name" value="UDP-N-ACETYLGLUCOSAMINE--PEPTIDE N-ACETYLGLUCOSAMINYLTRANSFERASE 110 KDA SUBUNIT"/>
    <property type="match status" value="1"/>
</dbReference>
<proteinExistence type="inferred from homology"/>
<feature type="repeat" description="TPR" evidence="12">
    <location>
        <begin position="293"/>
        <end position="326"/>
    </location>
</feature>
<evidence type="ECO:0000256" key="13">
    <source>
        <dbReference type="SAM" id="MobiDB-lite"/>
    </source>
</evidence>
<gene>
    <name evidence="16" type="ORF">DVH24_030369</name>
</gene>
<dbReference type="PROSITE" id="PS50293">
    <property type="entry name" value="TPR_REGION"/>
    <property type="match status" value="4"/>
</dbReference>
<dbReference type="SMART" id="SM00504">
    <property type="entry name" value="Ubox"/>
    <property type="match status" value="1"/>
</dbReference>
<comment type="similarity">
    <text evidence="4">Belongs to the glycosyltransferase 41 family. O-GlcNAc transferase subfamily.</text>
</comment>
<dbReference type="Pfam" id="PF13844">
    <property type="entry name" value="Glyco_transf_41"/>
    <property type="match status" value="2"/>
</dbReference>
<feature type="compositionally biased region" description="Polar residues" evidence="13">
    <location>
        <begin position="1518"/>
        <end position="1535"/>
    </location>
</feature>
<organism evidence="16 17">
    <name type="scientific">Malus domestica</name>
    <name type="common">Apple</name>
    <name type="synonym">Pyrus malus</name>
    <dbReference type="NCBI Taxonomy" id="3750"/>
    <lineage>
        <taxon>Eukaryota</taxon>
        <taxon>Viridiplantae</taxon>
        <taxon>Streptophyta</taxon>
        <taxon>Embryophyta</taxon>
        <taxon>Tracheophyta</taxon>
        <taxon>Spermatophyta</taxon>
        <taxon>Magnoliopsida</taxon>
        <taxon>eudicotyledons</taxon>
        <taxon>Gunneridae</taxon>
        <taxon>Pentapetalae</taxon>
        <taxon>rosids</taxon>
        <taxon>fabids</taxon>
        <taxon>Rosales</taxon>
        <taxon>Rosaceae</taxon>
        <taxon>Amygdaloideae</taxon>
        <taxon>Maleae</taxon>
        <taxon>Malus</taxon>
    </lineage>
</organism>
<comment type="caution">
    <text evidence="16">The sequence shown here is derived from an EMBL/GenBank/DDBJ whole genome shotgun (WGS) entry which is preliminary data.</text>
</comment>
<dbReference type="PROSITE" id="PS51800">
    <property type="entry name" value="ZF_CHHC_U11_48K"/>
    <property type="match status" value="1"/>
</dbReference>
<keyword evidence="8" id="KW-0677">Repeat</keyword>
<feature type="repeat" description="TPR" evidence="12">
    <location>
        <begin position="225"/>
        <end position="258"/>
    </location>
</feature>
<dbReference type="Pfam" id="PF00515">
    <property type="entry name" value="TPR_1"/>
    <property type="match status" value="2"/>
</dbReference>
<dbReference type="InterPro" id="IPR045210">
    <property type="entry name" value="RING-Ubox_PUB"/>
</dbReference>
<dbReference type="FunFam" id="3.40.50.11380:FF:000003">
    <property type="entry name" value="probable UDP-N-acetylglucosamine--peptide N-acetylglucosaminyltransferase SEC"/>
    <property type="match status" value="1"/>
</dbReference>
<feature type="repeat" description="TPR" evidence="12">
    <location>
        <begin position="448"/>
        <end position="481"/>
    </location>
</feature>
<evidence type="ECO:0000256" key="2">
    <source>
        <dbReference type="ARBA" id="ARBA00004906"/>
    </source>
</evidence>
<dbReference type="EMBL" id="RDQH01000330">
    <property type="protein sequence ID" value="RXI02440.1"/>
    <property type="molecule type" value="Genomic_DNA"/>
</dbReference>
<keyword evidence="17" id="KW-1185">Reference proteome</keyword>
<dbReference type="GO" id="GO:0008270">
    <property type="term" value="F:zinc ion binding"/>
    <property type="evidence" value="ECO:0007669"/>
    <property type="project" value="UniProtKB-KW"/>
</dbReference>
<evidence type="ECO:0000256" key="7">
    <source>
        <dbReference type="ARBA" id="ARBA00022723"/>
    </source>
</evidence>
<keyword evidence="6" id="KW-0808">Transferase</keyword>
<feature type="repeat" description="TPR" evidence="12">
    <location>
        <begin position="380"/>
        <end position="413"/>
    </location>
</feature>
<dbReference type="InterPro" id="IPR003613">
    <property type="entry name" value="Ubox_domain"/>
</dbReference>
<feature type="compositionally biased region" description="Basic and acidic residues" evidence="13">
    <location>
        <begin position="1600"/>
        <end position="1615"/>
    </location>
</feature>
<evidence type="ECO:0000256" key="1">
    <source>
        <dbReference type="ARBA" id="ARBA00000900"/>
    </source>
</evidence>
<dbReference type="FunFam" id="1.25.10.10:FF:000330">
    <property type="entry name" value="RING-type E3 ubiquitin transferase"/>
    <property type="match status" value="1"/>
</dbReference>
<dbReference type="InterPro" id="IPR037919">
    <property type="entry name" value="OGT"/>
</dbReference>
<dbReference type="FunFam" id="3.40.50.11380:FF:000002">
    <property type="entry name" value="probable UDP-N-acetylglucosamine--peptide N-acetylglucosaminyltransferase SEC"/>
    <property type="match status" value="1"/>
</dbReference>
<dbReference type="GO" id="GO:0097363">
    <property type="term" value="F:protein O-acetylglucosaminyltransferase activity"/>
    <property type="evidence" value="ECO:0007669"/>
    <property type="project" value="TreeGrafter"/>
</dbReference>
<dbReference type="InterPro" id="IPR016024">
    <property type="entry name" value="ARM-type_fold"/>
</dbReference>
<dbReference type="FunFam" id="1.25.40.10:FF:000181">
    <property type="entry name" value="probable UDP-N-acetylglucosamine--peptide N-acetylglucosaminyltransferase SEC"/>
    <property type="match status" value="1"/>
</dbReference>
<dbReference type="InterPro" id="IPR029489">
    <property type="entry name" value="OGT/SEC/SPY_C"/>
</dbReference>
<dbReference type="Gene3D" id="1.25.40.10">
    <property type="entry name" value="Tetratricopeptide repeat domain"/>
    <property type="match status" value="4"/>
</dbReference>
<dbReference type="UniPathway" id="UPA00378"/>
<evidence type="ECO:0000313" key="17">
    <source>
        <dbReference type="Proteomes" id="UP000290289"/>
    </source>
</evidence>
<dbReference type="STRING" id="3750.A0A498K2Q6"/>
<dbReference type="SUPFAM" id="SSF48371">
    <property type="entry name" value="ARM repeat"/>
    <property type="match status" value="1"/>
</dbReference>
<keyword evidence="11" id="KW-0862">Zinc</keyword>
<evidence type="ECO:0000256" key="4">
    <source>
        <dbReference type="ARBA" id="ARBA00005386"/>
    </source>
</evidence>
<dbReference type="FunFam" id="3.40.50.2000:FF:000070">
    <property type="entry name" value="probable UDP-N-acetylglucosamine--peptide N-acetylglucosaminyltransferase SEC"/>
    <property type="match status" value="1"/>
</dbReference>
<keyword evidence="9" id="KW-0863">Zinc-finger</keyword>
<evidence type="ECO:0000259" key="14">
    <source>
        <dbReference type="PROSITE" id="PS51698"/>
    </source>
</evidence>
<dbReference type="InterPro" id="IPR011989">
    <property type="entry name" value="ARM-like"/>
</dbReference>
<keyword evidence="7" id="KW-0479">Metal-binding</keyword>
<evidence type="ECO:0000256" key="3">
    <source>
        <dbReference type="ARBA" id="ARBA00004922"/>
    </source>
</evidence>
<dbReference type="FunFam" id="1.25.40.10:FF:000131">
    <property type="entry name" value="probable UDP-N-acetylglucosamine--peptide N-acetylglucosaminyltransferase SEC"/>
    <property type="match status" value="1"/>
</dbReference>
<dbReference type="SUPFAM" id="SSF48452">
    <property type="entry name" value="TPR-like"/>
    <property type="match status" value="2"/>
</dbReference>
<dbReference type="InterPro" id="IPR022776">
    <property type="entry name" value="TRM13/UPF0224_CHHC_Znf_dom"/>
</dbReference>
<comment type="catalytic activity">
    <reaction evidence="1">
        <text>S-ubiquitinyl-[E2 ubiquitin-conjugating enzyme]-L-cysteine + [acceptor protein]-L-lysine = [E2 ubiquitin-conjugating enzyme]-L-cysteine + N(6)-ubiquitinyl-[acceptor protein]-L-lysine.</text>
        <dbReference type="EC" id="2.3.2.27"/>
    </reaction>
</comment>
<accession>A0A498K2Q6</accession>
<feature type="repeat" description="TPR" evidence="12">
    <location>
        <begin position="259"/>
        <end position="292"/>
    </location>
</feature>
<dbReference type="PROSITE" id="PS51698">
    <property type="entry name" value="U_BOX"/>
    <property type="match status" value="1"/>
</dbReference>
<dbReference type="InterPro" id="IPR011990">
    <property type="entry name" value="TPR-like_helical_dom_sf"/>
</dbReference>
<comment type="pathway">
    <text evidence="2">Protein modification; protein ubiquitination.</text>
</comment>
<evidence type="ECO:0000256" key="8">
    <source>
        <dbReference type="ARBA" id="ARBA00022737"/>
    </source>
</evidence>
<dbReference type="GO" id="GO:0016567">
    <property type="term" value="P:protein ubiquitination"/>
    <property type="evidence" value="ECO:0007669"/>
    <property type="project" value="UniProtKB-UniPathway"/>
</dbReference>
<dbReference type="Gene3D" id="3.40.50.2000">
    <property type="entry name" value="Glycogen Phosphorylase B"/>
    <property type="match status" value="1"/>
</dbReference>
<evidence type="ECO:0000259" key="15">
    <source>
        <dbReference type="PROSITE" id="PS51800"/>
    </source>
</evidence>
<dbReference type="Gene3D" id="3.40.50.11380">
    <property type="match status" value="1"/>
</dbReference>
<feature type="repeat" description="TPR" evidence="12">
    <location>
        <begin position="157"/>
        <end position="190"/>
    </location>
</feature>
<evidence type="ECO:0000313" key="16">
    <source>
        <dbReference type="EMBL" id="RXI02440.1"/>
    </source>
</evidence>
<reference evidence="16 17" key="1">
    <citation type="submission" date="2018-10" db="EMBL/GenBank/DDBJ databases">
        <title>A high-quality apple genome assembly.</title>
        <authorList>
            <person name="Hu J."/>
        </authorList>
    </citation>
    <scope>NUCLEOTIDE SEQUENCE [LARGE SCALE GENOMIC DNA]</scope>
    <source>
        <strain evidence="17">cv. HFTH1</strain>
        <tissue evidence="16">Young leaf</tissue>
    </source>
</reference>
<comment type="pathway">
    <text evidence="3">Protein modification; protein glycosylation.</text>
</comment>
<evidence type="ECO:0008006" key="18">
    <source>
        <dbReference type="Google" id="ProtNLM"/>
    </source>
</evidence>
<feature type="repeat" description="TPR" evidence="12">
    <location>
        <begin position="89"/>
        <end position="122"/>
    </location>
</feature>
<dbReference type="Proteomes" id="UP000290289">
    <property type="component" value="Chromosome 4"/>
</dbReference>
<name>A0A498K2Q6_MALDO</name>
<evidence type="ECO:0000256" key="5">
    <source>
        <dbReference type="ARBA" id="ARBA00022676"/>
    </source>
</evidence>
<feature type="domain" description="CHHC U11-48K-type" evidence="15">
    <location>
        <begin position="1024"/>
        <end position="1051"/>
    </location>
</feature>
<evidence type="ECO:0000256" key="11">
    <source>
        <dbReference type="ARBA" id="ARBA00022833"/>
    </source>
</evidence>
<dbReference type="Pfam" id="PF04564">
    <property type="entry name" value="U-box"/>
    <property type="match status" value="1"/>
</dbReference>
<dbReference type="PANTHER" id="PTHR44366">
    <property type="entry name" value="UDP-N-ACETYLGLUCOSAMINE--PEPTIDE N-ACETYLGLUCOSAMINYLTRANSFERASE 110 KDA SUBUNIT"/>
    <property type="match status" value="1"/>
</dbReference>
<dbReference type="Gene3D" id="3.30.40.10">
    <property type="entry name" value="Zinc/RING finger domain, C3HC4 (zinc finger)"/>
    <property type="match status" value="1"/>
</dbReference>
<dbReference type="Pfam" id="PF13414">
    <property type="entry name" value="TPR_11"/>
    <property type="match status" value="3"/>
</dbReference>
<dbReference type="UniPathway" id="UPA00143"/>
<dbReference type="Pfam" id="PF13181">
    <property type="entry name" value="TPR_8"/>
    <property type="match status" value="1"/>
</dbReference>
<dbReference type="GO" id="GO:0006493">
    <property type="term" value="P:protein O-linked glycosylation"/>
    <property type="evidence" value="ECO:0007669"/>
    <property type="project" value="InterPro"/>
</dbReference>
<dbReference type="SMART" id="SM00028">
    <property type="entry name" value="TPR"/>
    <property type="match status" value="12"/>
</dbReference>
<evidence type="ECO:0000256" key="6">
    <source>
        <dbReference type="ARBA" id="ARBA00022679"/>
    </source>
</evidence>
<evidence type="ECO:0000256" key="12">
    <source>
        <dbReference type="PROSITE-ProRule" id="PRU00339"/>
    </source>
</evidence>
<dbReference type="PROSITE" id="PS50005">
    <property type="entry name" value="TPR"/>
    <property type="match status" value="10"/>
</dbReference>
<dbReference type="GO" id="GO:0061630">
    <property type="term" value="F:ubiquitin protein ligase activity"/>
    <property type="evidence" value="ECO:0007669"/>
    <property type="project" value="UniProtKB-EC"/>
</dbReference>
<sequence>MITVKGEARQPPAVVGASRAHFGVARDDTFGIKPEPSSLSLVSFKPHHEAREVDEDAHLTVAHQMYKAGNYKEALEHSKIVYEKNPIRTDNLLLLGAIYYQLHDFDMCIAKNEEALRIEPHFAECYGNMANAWKEKGNNDLAIRYYLVAIELRPNFCDAWSNLASAYMRKGRHEEAAQCCRQALALNPHLVDAHSNLGNLMKARGLVQEAYSCYLEAIRIQPHFAIAWSNLAGLFMESGDLNRALQYYKEAVKLKPAFPDAYLNLGNVYKALGLPQEAIVCYQRALQTRPNYAMAFGNLASSYYEQGQLDLAILHYKQAISCDARFLEAYNNLGNALKDIGRVDEAIQCYNVGSTCGVRNMVAAAAQYYKATLTVTTGLSAPFNNLAIIYKQQGNYADAISCYNEVLRIDPLAADGLVNRGNTYKEIGRVSEAIQDYIHAISVRPTMAEAHANLASAYKDSGHVEAAIKSYSQALLLRTDFPEATCNLLHTLQCVCNWEDRDKMFSEVEGIIRRQINMSLLPSVQPFHAIAYPIDPILALEISRKYAAHCSIVASRFGLSPFNHPAPVPIRHNGGPQRLRVGYVSSDFGNHPLSHLMGSVFGMHNKDNVEVFCYALSPNDGTEWRQRIQSEAEHFIDVSSLSSDMIAKMINEDKIQVLINLNGYTKGARNEIFAMQPAPIQVSYMGFPGTTGANYIDYLVTDEFVSPLRYAHIYSEKIVHLPHCYFVNDYKQKNQDVLDPSCRHKRSDYGLPEDKFIFACFNQLYKMDPEIFNTWCNILKCVPNSALWLLRFPAAGETRLHAVDQGVQPDQIIFTDVAMKGEHIRRSALADLFLDTPLCNAHTTGTDILWAGLPMVTLPLEKMATRVAGSLCLATGLGDEMIVSSMKEYEEKAVSLSLNPPKLRALANKLKAARLTCPLFDTARWVRNLERSYFKMWNLHCSGQKPQHFKVTENDLDHNPNPDYFHSEPQNTPPGILTHPLPPDLLTTISSLDSLICESNQTLDSLSALLPLENSSYHNLHSGLVACPFNPHHRVHPGSLFSHSLHCPSHPHPLQHDTLPPRNYTKTLKSSEQSHTGKSFLQTVNGSEADLCLSLEQYYADFDSNFFYNDCPGVVKFSALDGVNRMFTLPLILSAECANFIGPGEREVMDFDNQWCRILPSELWAIKSEVAGWNEFPFMYSYCVLRVILGLGVVRECDLAIWVIANSPQFGVVIDVAMRDHILVLFQLCLKAILREALSKVKKGDPKSKSFECPTLVQALRWLASQLSILYGVQNGKVFVISVLKKCISDAAVGSLIFPLEQQVIESPAFEGGSLNLDANGNGVRDAEVMKPLNTNDEGNSMVKENIIGRVVFVSQVAAAVAALHERSLLEEKIKAQRVSNTLTRYQRVVDHDYVSQRAHEERKHRSQYKPIIDHDGIHQEKSRDQETNKTKTREELLAEERDYKRRRMSYRGKKVKGTPLQKMRDIIEVYMEEMKKAGGIECFEKGTEGKGNIPLELPSAPDITMDADKATKRSYESAASTPYHSSKQSHSSDAIRSATARDAYTKDHEKPKRSLEGRHEYLEDQRSVSRDRRDTENHSRSPESRRDHGWSHGHTRNRRERDDLDMTKMKHYETKMSSSGISKFQDRSSSRSSSHLKSKVRRDRYTYENHSSNSMEQNTFDDRYDPLEPHDIYEDDLSTNRKKGFVSGEGTVTEADASTAAEKAKAVEIKKQLERLVKAIVDEDEYRVETADEAIRTLASLKDLKSQKSFSFKLAEGGSHGGGVLAAVPKEFRCPISGELMADPVVLATGEDQITAPANMVASLASSLTTFDRPFIQRWLNEGHRTCPQTNQVISHTVLTPNHLVREMISQWCREREIELPKPVQDIDEQLVTNADRGYLNSLLEKMSSSLSDQKAAAKELRLLTKRSSSFRALFGESTETIPQLLNPLSLGQVDAHPDLQEDLITTLLNLSIHDNNKRLVAENASVICLLIESLISGTVQTRSNAAATFFTLSAIESNKITIGASGAIKPLIDLLDEGHPLAMKDAASAVFSLCTVLENKGRAVNAGAVRVILKKIMDRVLVAELLAILAMLSSHHRAVQEMCELGAVPCLIGITRESDCERSKENCVAILYTICFADRTKLKEIKEEEMLNGTFSRLVQTGTSRAKRKASGILERLNRTGSITHTA</sequence>
<keyword evidence="10 12" id="KW-0802">TPR repeat</keyword>
<evidence type="ECO:0000256" key="10">
    <source>
        <dbReference type="ARBA" id="ARBA00022803"/>
    </source>
</evidence>
<feature type="compositionally biased region" description="Polar residues" evidence="13">
    <location>
        <begin position="1649"/>
        <end position="1659"/>
    </location>
</feature>
<feature type="domain" description="U-box" evidence="14">
    <location>
        <begin position="1768"/>
        <end position="1860"/>
    </location>
</feature>
<dbReference type="CDD" id="cd16664">
    <property type="entry name" value="RING-Ubox_PUB"/>
    <property type="match status" value="1"/>
</dbReference>